<proteinExistence type="predicted"/>
<feature type="transmembrane region" description="Helical" evidence="1">
    <location>
        <begin position="166"/>
        <end position="183"/>
    </location>
</feature>
<feature type="transmembrane region" description="Helical" evidence="1">
    <location>
        <begin position="127"/>
        <end position="154"/>
    </location>
</feature>
<keyword evidence="1" id="KW-1133">Transmembrane helix</keyword>
<dbReference type="AlphaFoldDB" id="A0A3M8CG81"/>
<dbReference type="EMBL" id="RHHT01000048">
    <property type="protein sequence ID" value="RNB74748.1"/>
    <property type="molecule type" value="Genomic_DNA"/>
</dbReference>
<evidence type="ECO:0000256" key="1">
    <source>
        <dbReference type="SAM" id="Phobius"/>
    </source>
</evidence>
<dbReference type="RefSeq" id="WP_122914842.1">
    <property type="nucleotide sequence ID" value="NZ_RHHT01000048.1"/>
</dbReference>
<evidence type="ECO:0000313" key="2">
    <source>
        <dbReference type="EMBL" id="RNB74748.1"/>
    </source>
</evidence>
<sequence length="214" mass="24488">MKGRLNLIFDWKAMGVNAYIPFIVVLVLISYSKMKQDALTHIIPALELTFPVFAAWWSIFLFQDVVEEPGSETLFSYPIKRWKLGLARVGFFFIIYIILMLIMLFIIDQWLVTEEILLPLAIQLGTQSFFFAGVGFLSMVLFLKSGWALVILVVYTSTQVLTRGTLIPIVNIFIFNQGVLPISDLWGPALFSVLMGTIFWALAHMLFLKIRHFV</sequence>
<reference evidence="2 3" key="1">
    <citation type="submission" date="2018-10" db="EMBL/GenBank/DDBJ databases">
        <title>Phylogenomics of Brevibacillus.</title>
        <authorList>
            <person name="Dunlap C."/>
        </authorList>
    </citation>
    <scope>NUCLEOTIDE SEQUENCE [LARGE SCALE GENOMIC DNA]</scope>
    <source>
        <strain evidence="2 3">JCM 15085</strain>
    </source>
</reference>
<dbReference type="Proteomes" id="UP000281915">
    <property type="component" value="Unassembled WGS sequence"/>
</dbReference>
<gene>
    <name evidence="2" type="ORF">EDM58_19755</name>
</gene>
<protein>
    <submittedName>
        <fullName evidence="2">Uncharacterized protein</fullName>
    </submittedName>
</protein>
<feature type="transmembrane region" description="Helical" evidence="1">
    <location>
        <begin position="38"/>
        <end position="63"/>
    </location>
</feature>
<evidence type="ECO:0000313" key="3">
    <source>
        <dbReference type="Proteomes" id="UP000281915"/>
    </source>
</evidence>
<keyword evidence="1" id="KW-0812">Transmembrane</keyword>
<comment type="caution">
    <text evidence="2">The sequence shown here is derived from an EMBL/GenBank/DDBJ whole genome shotgun (WGS) entry which is preliminary data.</text>
</comment>
<feature type="transmembrane region" description="Helical" evidence="1">
    <location>
        <begin position="189"/>
        <end position="208"/>
    </location>
</feature>
<keyword evidence="1" id="KW-0472">Membrane</keyword>
<feature type="transmembrane region" description="Helical" evidence="1">
    <location>
        <begin position="84"/>
        <end position="107"/>
    </location>
</feature>
<feature type="transmembrane region" description="Helical" evidence="1">
    <location>
        <begin position="12"/>
        <end position="32"/>
    </location>
</feature>
<organism evidence="2 3">
    <name type="scientific">Brevibacillus panacihumi</name>
    <dbReference type="NCBI Taxonomy" id="497735"/>
    <lineage>
        <taxon>Bacteria</taxon>
        <taxon>Bacillati</taxon>
        <taxon>Bacillota</taxon>
        <taxon>Bacilli</taxon>
        <taxon>Bacillales</taxon>
        <taxon>Paenibacillaceae</taxon>
        <taxon>Brevibacillus</taxon>
    </lineage>
</organism>
<name>A0A3M8CG81_9BACL</name>
<accession>A0A3M8CG81</accession>